<name>A0A2N5V5I9_9BASI</name>
<evidence type="ECO:0000313" key="4">
    <source>
        <dbReference type="EMBL" id="PLW45166.1"/>
    </source>
</evidence>
<keyword evidence="2" id="KW-0732">Signal</keyword>
<evidence type="ECO:0000313" key="3">
    <source>
        <dbReference type="EMBL" id="PLW18312.1"/>
    </source>
</evidence>
<proteinExistence type="predicted"/>
<organism evidence="4 5">
    <name type="scientific">Puccinia coronata f. sp. avenae</name>
    <dbReference type="NCBI Taxonomy" id="200324"/>
    <lineage>
        <taxon>Eukaryota</taxon>
        <taxon>Fungi</taxon>
        <taxon>Dikarya</taxon>
        <taxon>Basidiomycota</taxon>
        <taxon>Pucciniomycotina</taxon>
        <taxon>Pucciniomycetes</taxon>
        <taxon>Pucciniales</taxon>
        <taxon>Pucciniaceae</taxon>
        <taxon>Puccinia</taxon>
    </lineage>
</organism>
<evidence type="ECO:0000313" key="5">
    <source>
        <dbReference type="Proteomes" id="UP000235392"/>
    </source>
</evidence>
<protein>
    <submittedName>
        <fullName evidence="4">Uncharacterized protein</fullName>
    </submittedName>
</protein>
<dbReference type="EMBL" id="PGCI01000051">
    <property type="protein sequence ID" value="PLW45166.1"/>
    <property type="molecule type" value="Genomic_DNA"/>
</dbReference>
<reference evidence="4 5" key="1">
    <citation type="submission" date="2017-11" db="EMBL/GenBank/DDBJ databases">
        <title>De novo assembly and phasing of dikaryotic genomes from two isolates of Puccinia coronata f. sp. avenae, the causal agent of oat crown rust.</title>
        <authorList>
            <person name="Miller M.E."/>
            <person name="Zhang Y."/>
            <person name="Omidvar V."/>
            <person name="Sperschneider J."/>
            <person name="Schwessinger B."/>
            <person name="Raley C."/>
            <person name="Palmer J.M."/>
            <person name="Garnica D."/>
            <person name="Upadhyaya N."/>
            <person name="Rathjen J."/>
            <person name="Taylor J.M."/>
            <person name="Park R.F."/>
            <person name="Dodds P.N."/>
            <person name="Hirsch C.D."/>
            <person name="Kianian S.F."/>
            <person name="Figueroa M."/>
        </authorList>
    </citation>
    <scope>NUCLEOTIDE SEQUENCE [LARGE SCALE GENOMIC DNA]</scope>
    <source>
        <strain evidence="4">12SD80</strain>
    </source>
</reference>
<feature type="chain" id="PRO_5014563702" evidence="2">
    <location>
        <begin position="22"/>
        <end position="99"/>
    </location>
</feature>
<accession>A0A2N5V5I9</accession>
<dbReference type="Proteomes" id="UP000235392">
    <property type="component" value="Unassembled WGS sequence"/>
</dbReference>
<evidence type="ECO:0000256" key="1">
    <source>
        <dbReference type="SAM" id="MobiDB-lite"/>
    </source>
</evidence>
<feature type="signal peptide" evidence="2">
    <location>
        <begin position="1"/>
        <end position="21"/>
    </location>
</feature>
<feature type="region of interest" description="Disordered" evidence="1">
    <location>
        <begin position="29"/>
        <end position="49"/>
    </location>
</feature>
<dbReference type="EMBL" id="PGCI01000735">
    <property type="protein sequence ID" value="PLW18312.1"/>
    <property type="molecule type" value="Genomic_DNA"/>
</dbReference>
<sequence>MQASLPLSCLAFLALSHHALSMEEAKNVAKQASRAPEDTSEPVPGPYVLHRVPSDIYEKSVDEQEERNKYVAPPQYPEITPEALAAKQLAQRKEFGYTG</sequence>
<evidence type="ECO:0000256" key="2">
    <source>
        <dbReference type="SAM" id="SignalP"/>
    </source>
</evidence>
<comment type="caution">
    <text evidence="4">The sequence shown here is derived from an EMBL/GenBank/DDBJ whole genome shotgun (WGS) entry which is preliminary data.</text>
</comment>
<dbReference type="AlphaFoldDB" id="A0A2N5V5I9"/>
<gene>
    <name evidence="4" type="ORF">PCASD_04543</name>
    <name evidence="3" type="ORF">PCASD_18522</name>
</gene>